<feature type="region of interest" description="Disordered" evidence="2">
    <location>
        <begin position="206"/>
        <end position="243"/>
    </location>
</feature>
<feature type="compositionally biased region" description="Low complexity" evidence="2">
    <location>
        <begin position="27"/>
        <end position="50"/>
    </location>
</feature>
<feature type="compositionally biased region" description="Polar residues" evidence="2">
    <location>
        <begin position="52"/>
        <end position="74"/>
    </location>
</feature>
<dbReference type="PANTHER" id="PTHR23159">
    <property type="entry name" value="CENTROSOMAL PROTEIN 2"/>
    <property type="match status" value="1"/>
</dbReference>
<keyword evidence="4" id="KW-1185">Reference proteome</keyword>
<comment type="caution">
    <text evidence="3">The sequence shown here is derived from an EMBL/GenBank/DDBJ whole genome shotgun (WGS) entry which is preliminary data.</text>
</comment>
<proteinExistence type="predicted"/>
<protein>
    <submittedName>
        <fullName evidence="3">Uncharacterized protein</fullName>
    </submittedName>
</protein>
<name>A0ABQ9XHC8_9EUKA</name>
<evidence type="ECO:0000313" key="3">
    <source>
        <dbReference type="EMBL" id="KAK2949600.1"/>
    </source>
</evidence>
<sequence length="723" mass="83300">MNQAKSSRFVVVNPKTKTLPQISVQHSNSTTNLSSRSRPSSSPSTSQLTSKLIPSNSSGNLTQFTSTPSVSSIYRPSDHIRAPPSPNPQISSKPPSPSDRSIVHPSPPSSPGSIDQTLLLTKKIEELERSLKTKDKEIQRLKQNTATSVRPSSSSITRTSSQSSQTDPSYFARLQTASDKTDLEAIEIERKQLKDAISALERQVMTEKSKERKRAEEAVQKRKEEAVRTKEEMDRKEKIKEREKQLSKEISELKQQIEQHRSTEQAREQQLLEKERELNSRVMVLVEERISTMRANMQKELQRKEKEMEQRLEELEIQKRGEAEVERENIGLQNQISLLSKEKIERDVEIAQLKERLDSLRVELEREQGEREQSQKEKEAELALLEEQKKSMEEDHELDLNRIKSMRTEMDAILARQTQMLEENERIQKEKKEIERRIEELKKEHATPKPDTASQFELDKTRKELKVVQSEMELKEALLKEMKEKMEETEDQYLQILEKLKKVSNKMLVIDVKSVMVEPKPELSFEAERWRKERQILQEECDKLNRQRGEELLRMRVQTEQDRVENTALRARLNEFERRQSAASRTRTAAPSFETALKAELDAMRRGYEQRLIDLNAQIENTHNSHFNTLTSLKAAHSEEVRRLERKLELAHQRYLQLEADTIAQGLLSGTESDAIMGALPAGTTITASTMVADGKGGYKKEEGDGLIDLEEIKALLPMVKGK</sequence>
<reference evidence="3 4" key="1">
    <citation type="journal article" date="2022" name="bioRxiv">
        <title>Genomics of Preaxostyla Flagellates Illuminates Evolutionary Transitions and the Path Towards Mitochondrial Loss.</title>
        <authorList>
            <person name="Novak L.V.F."/>
            <person name="Treitli S.C."/>
            <person name="Pyrih J."/>
            <person name="Halakuc P."/>
            <person name="Pipaliya S.V."/>
            <person name="Vacek V."/>
            <person name="Brzon O."/>
            <person name="Soukal P."/>
            <person name="Eme L."/>
            <person name="Dacks J.B."/>
            <person name="Karnkowska A."/>
            <person name="Elias M."/>
            <person name="Hampl V."/>
        </authorList>
    </citation>
    <scope>NUCLEOTIDE SEQUENCE [LARGE SCALE GENOMIC DNA]</scope>
    <source>
        <strain evidence="3">NAU3</strain>
        <tissue evidence="3">Gut</tissue>
    </source>
</reference>
<organism evidence="3 4">
    <name type="scientific">Blattamonas nauphoetae</name>
    <dbReference type="NCBI Taxonomy" id="2049346"/>
    <lineage>
        <taxon>Eukaryota</taxon>
        <taxon>Metamonada</taxon>
        <taxon>Preaxostyla</taxon>
        <taxon>Oxymonadida</taxon>
        <taxon>Blattamonas</taxon>
    </lineage>
</organism>
<dbReference type="Proteomes" id="UP001281761">
    <property type="component" value="Unassembled WGS sequence"/>
</dbReference>
<feature type="region of interest" description="Disordered" evidence="2">
    <location>
        <begin position="130"/>
        <end position="169"/>
    </location>
</feature>
<evidence type="ECO:0000256" key="1">
    <source>
        <dbReference type="SAM" id="Coils"/>
    </source>
</evidence>
<dbReference type="EMBL" id="JARBJD010000153">
    <property type="protein sequence ID" value="KAK2949600.1"/>
    <property type="molecule type" value="Genomic_DNA"/>
</dbReference>
<feature type="coiled-coil region" evidence="1">
    <location>
        <begin position="598"/>
        <end position="661"/>
    </location>
</feature>
<feature type="region of interest" description="Disordered" evidence="2">
    <location>
        <begin position="1"/>
        <end position="116"/>
    </location>
</feature>
<keyword evidence="1" id="KW-0175">Coiled coil</keyword>
<feature type="compositionally biased region" description="Polar residues" evidence="2">
    <location>
        <begin position="15"/>
        <end position="26"/>
    </location>
</feature>
<evidence type="ECO:0000256" key="2">
    <source>
        <dbReference type="SAM" id="MobiDB-lite"/>
    </source>
</evidence>
<feature type="compositionally biased region" description="Low complexity" evidence="2">
    <location>
        <begin position="145"/>
        <end position="169"/>
    </location>
</feature>
<dbReference type="PANTHER" id="PTHR23159:SF31">
    <property type="entry name" value="CENTROSOME-ASSOCIATED PROTEIN CEP250 ISOFORM X1"/>
    <property type="match status" value="1"/>
</dbReference>
<gene>
    <name evidence="3" type="ORF">BLNAU_15460</name>
</gene>
<evidence type="ECO:0000313" key="4">
    <source>
        <dbReference type="Proteomes" id="UP001281761"/>
    </source>
</evidence>
<feature type="compositionally biased region" description="Basic and acidic residues" evidence="2">
    <location>
        <begin position="130"/>
        <end position="140"/>
    </location>
</feature>
<accession>A0ABQ9XHC8</accession>